<feature type="transmembrane region" description="Helical" evidence="2">
    <location>
        <begin position="679"/>
        <end position="697"/>
    </location>
</feature>
<feature type="transmembrane region" description="Helical" evidence="2">
    <location>
        <begin position="529"/>
        <end position="546"/>
    </location>
</feature>
<evidence type="ECO:0000256" key="3">
    <source>
        <dbReference type="SAM" id="SignalP"/>
    </source>
</evidence>
<dbReference type="Gene3D" id="3.40.720.10">
    <property type="entry name" value="Alkaline Phosphatase, subunit A"/>
    <property type="match status" value="1"/>
</dbReference>
<evidence type="ECO:0000313" key="5">
    <source>
        <dbReference type="Proteomes" id="UP000217103"/>
    </source>
</evidence>
<keyword evidence="3" id="KW-0732">Signal</keyword>
<protein>
    <submittedName>
        <fullName evidence="4">Uncharacterized protein</fullName>
    </submittedName>
</protein>
<reference evidence="4 5" key="1">
    <citation type="submission" date="2016-10" db="EMBL/GenBank/DDBJ databases">
        <authorList>
            <person name="de Groot N.N."/>
        </authorList>
    </citation>
    <scope>NUCLEOTIDE SEQUENCE [LARGE SCALE GENOMIC DNA]</scope>
    <source>
        <strain evidence="4 5">DSM 43794</strain>
    </source>
</reference>
<feature type="transmembrane region" description="Helical" evidence="2">
    <location>
        <begin position="429"/>
        <end position="449"/>
    </location>
</feature>
<feature type="signal peptide" evidence="3">
    <location>
        <begin position="1"/>
        <end position="24"/>
    </location>
</feature>
<feature type="transmembrane region" description="Helical" evidence="2">
    <location>
        <begin position="552"/>
        <end position="573"/>
    </location>
</feature>
<keyword evidence="2" id="KW-1133">Transmembrane helix</keyword>
<proteinExistence type="predicted"/>
<dbReference type="InterPro" id="IPR017850">
    <property type="entry name" value="Alkaline_phosphatase_core_sf"/>
</dbReference>
<feature type="transmembrane region" description="Helical" evidence="2">
    <location>
        <begin position="703"/>
        <end position="727"/>
    </location>
</feature>
<gene>
    <name evidence="4" type="ORF">SAMN04489764_1666</name>
</gene>
<evidence type="ECO:0000256" key="1">
    <source>
        <dbReference type="SAM" id="MobiDB-lite"/>
    </source>
</evidence>
<dbReference type="EMBL" id="FNKK01000002">
    <property type="protein sequence ID" value="SDQ68141.1"/>
    <property type="molecule type" value="Genomic_DNA"/>
</dbReference>
<feature type="transmembrane region" description="Helical" evidence="2">
    <location>
        <begin position="580"/>
        <end position="600"/>
    </location>
</feature>
<sequence length="752" mass="77258">MTRWRWLPVLVVLLSVVVCGGAWAADVTDTATVRPGAPETTSREQTASDAPFAVRVAVIGVPGLEWGDVDEFTTPNLWRLVGEGGAGSLSTRTVPPPDRSITCPVAGWLTVSAGQRAGAPGSGCGLPPLPQPTGDGGAVVPGWDTLVAFNAEQSYQARLGTLGAHVTASGGKVAAVGPGAAMGAADASGRIDAYSATVETLDDPRLYHLIVMEADDIAKAWIEGGVDADGEPIPPSAEERAQAARAADRRIGALLDRLPENTAVLVAGLSDASRSAHLHVAVAAGPSPSGEPYGGLLTSPSTRQDALVTLTDLTATAVRLLGLEPPDGVVGRPWSSVPADGRNTAGVVAELTRADVASQVLSRVRAPFFTAFVAVQVIFYALAALAVRRRRGGRKVLVATQVMAVCSGAIGISTFLAQLVPWWHTGVPMTALVTTIVGFAALIAAVAFAGPWRTTVLGPLTVVAGISSIGLLLEAMAGSYLQVNAVTGYDPVTGARFYGYGNIAFAVLATGTIMFLTGIAQPLLARGRTALALAVCAGYGGLAVFADGWPAWGADFGGVLSFIPGLAVFLFLLSGKRVSAARLALVGLATAAFITLISFLDWLRPAADRTHLGAFFQQVLDGEAWPVIGRKFGAMVGTLGNLPLTILSLVALAFLFLVLARPSRWGVSALTLAYERAPALRAGLFGVLTCGLIGFLVNDSGIAIPSMALTVAVPLTLAASVRALLLAGRGDATPTPRERSSGSAESTARPAP</sequence>
<feature type="transmembrane region" description="Helical" evidence="2">
    <location>
        <begin position="396"/>
        <end position="417"/>
    </location>
</feature>
<feature type="transmembrane region" description="Helical" evidence="2">
    <location>
        <begin position="497"/>
        <end position="517"/>
    </location>
</feature>
<evidence type="ECO:0000313" key="4">
    <source>
        <dbReference type="EMBL" id="SDQ68141.1"/>
    </source>
</evidence>
<feature type="chain" id="PRO_5011438882" evidence="3">
    <location>
        <begin position="25"/>
        <end position="752"/>
    </location>
</feature>
<accession>A0A1H1CV57</accession>
<feature type="transmembrane region" description="Helical" evidence="2">
    <location>
        <begin position="368"/>
        <end position="387"/>
    </location>
</feature>
<dbReference type="SUPFAM" id="SSF53649">
    <property type="entry name" value="Alkaline phosphatase-like"/>
    <property type="match status" value="1"/>
</dbReference>
<keyword evidence="2" id="KW-0812">Transmembrane</keyword>
<feature type="region of interest" description="Disordered" evidence="1">
    <location>
        <begin position="730"/>
        <end position="752"/>
    </location>
</feature>
<keyword evidence="5" id="KW-1185">Reference proteome</keyword>
<dbReference type="AlphaFoldDB" id="A0A1H1CV57"/>
<keyword evidence="2" id="KW-0472">Membrane</keyword>
<dbReference type="Proteomes" id="UP000217103">
    <property type="component" value="Unassembled WGS sequence"/>
</dbReference>
<organism evidence="4 5">
    <name type="scientific">Thermostaphylospora chromogena</name>
    <dbReference type="NCBI Taxonomy" id="35622"/>
    <lineage>
        <taxon>Bacteria</taxon>
        <taxon>Bacillati</taxon>
        <taxon>Actinomycetota</taxon>
        <taxon>Actinomycetes</taxon>
        <taxon>Streptosporangiales</taxon>
        <taxon>Thermomonosporaceae</taxon>
        <taxon>Thermostaphylospora</taxon>
    </lineage>
</organism>
<feature type="transmembrane region" description="Helical" evidence="2">
    <location>
        <begin position="642"/>
        <end position="659"/>
    </location>
</feature>
<evidence type="ECO:0000256" key="2">
    <source>
        <dbReference type="SAM" id="Phobius"/>
    </source>
</evidence>
<name>A0A1H1CV57_9ACTN</name>
<feature type="transmembrane region" description="Helical" evidence="2">
    <location>
        <begin position="456"/>
        <end position="477"/>
    </location>
</feature>
<dbReference type="STRING" id="35622.SAMN04489764_1666"/>